<feature type="domain" description="PTS EIIA type-2" evidence="1">
    <location>
        <begin position="3"/>
        <end position="150"/>
    </location>
</feature>
<evidence type="ECO:0000259" key="1">
    <source>
        <dbReference type="PROSITE" id="PS51094"/>
    </source>
</evidence>
<accession>A0A347ZQD0</accession>
<dbReference type="PANTHER" id="PTHR47738:SF3">
    <property type="entry name" value="PHOSPHOTRANSFERASE SYSTEM MANNITOL_FRUCTOSE-SPECIFIC IIA DOMAIN CONTAINING PROTEIN"/>
    <property type="match status" value="1"/>
</dbReference>
<dbReference type="OrthoDB" id="370976at2"/>
<dbReference type="RefSeq" id="WP_158674964.1">
    <property type="nucleotide sequence ID" value="NZ_AP018437.1"/>
</dbReference>
<dbReference type="Pfam" id="PF00359">
    <property type="entry name" value="PTS_EIIA_2"/>
    <property type="match status" value="1"/>
</dbReference>
<dbReference type="InterPro" id="IPR051541">
    <property type="entry name" value="PTS_SugarTrans_NitroReg"/>
</dbReference>
<protein>
    <submittedName>
        <fullName evidence="2">PTS system galactitol-specific IIA component</fullName>
    </submittedName>
</protein>
<proteinExistence type="predicted"/>
<dbReference type="CDD" id="cd00211">
    <property type="entry name" value="PTS_IIA_fru"/>
    <property type="match status" value="1"/>
</dbReference>
<dbReference type="InterPro" id="IPR016152">
    <property type="entry name" value="PTrfase/Anion_transptr"/>
</dbReference>
<dbReference type="Gene3D" id="3.40.930.10">
    <property type="entry name" value="Mannitol-specific EII, Chain A"/>
    <property type="match status" value="1"/>
</dbReference>
<gene>
    <name evidence="2" type="ORF">DFR64_2591</name>
</gene>
<dbReference type="SUPFAM" id="SSF55804">
    <property type="entry name" value="Phoshotransferase/anion transport protein"/>
    <property type="match status" value="1"/>
</dbReference>
<evidence type="ECO:0000313" key="2">
    <source>
        <dbReference type="EMBL" id="REG06159.1"/>
    </source>
</evidence>
<name>A0A347ZQD0_9CHLR</name>
<dbReference type="PROSITE" id="PS51094">
    <property type="entry name" value="PTS_EIIA_TYPE_2"/>
    <property type="match status" value="1"/>
</dbReference>
<reference evidence="2 3" key="1">
    <citation type="submission" date="2018-08" db="EMBL/GenBank/DDBJ databases">
        <title>Genomic Encyclopedia of Type Strains, Phase IV (KMG-IV): sequencing the most valuable type-strain genomes for metagenomic binning, comparative biology and taxonomic classification.</title>
        <authorList>
            <person name="Goeker M."/>
        </authorList>
    </citation>
    <scope>NUCLEOTIDE SEQUENCE [LARGE SCALE GENOMIC DNA]</scope>
    <source>
        <strain evidence="2 3">DSM 23923</strain>
    </source>
</reference>
<dbReference type="InterPro" id="IPR002178">
    <property type="entry name" value="PTS_EIIA_type-2_dom"/>
</dbReference>
<comment type="caution">
    <text evidence="2">The sequence shown here is derived from an EMBL/GenBank/DDBJ whole genome shotgun (WGS) entry which is preliminary data.</text>
</comment>
<dbReference type="Proteomes" id="UP000256388">
    <property type="component" value="Unassembled WGS sequence"/>
</dbReference>
<keyword evidence="3" id="KW-1185">Reference proteome</keyword>
<evidence type="ECO:0000313" key="3">
    <source>
        <dbReference type="Proteomes" id="UP000256388"/>
    </source>
</evidence>
<dbReference type="PANTHER" id="PTHR47738">
    <property type="entry name" value="PTS SYSTEM FRUCTOSE-LIKE EIIA COMPONENT-RELATED"/>
    <property type="match status" value="1"/>
</dbReference>
<sequence>MAADLLSNLIVIKSTKTSKEEVLQELSDAAIAAGYARPGYCQAILEREAKYPTGLHTPEIEVAVPHADAEWTIKPSLTIAILDEPVIFDPMGGEGGLVNAELVFMLTIEDASEHLDFLRSFSSLMEVPQVLIDFKNSGDPEELISMIREKMG</sequence>
<dbReference type="EMBL" id="QUMS01000004">
    <property type="protein sequence ID" value="REG06159.1"/>
    <property type="molecule type" value="Genomic_DNA"/>
</dbReference>
<organism evidence="2 3">
    <name type="scientific">Pelolinea submarina</name>
    <dbReference type="NCBI Taxonomy" id="913107"/>
    <lineage>
        <taxon>Bacteria</taxon>
        <taxon>Bacillati</taxon>
        <taxon>Chloroflexota</taxon>
        <taxon>Anaerolineae</taxon>
        <taxon>Anaerolineales</taxon>
        <taxon>Anaerolineaceae</taxon>
        <taxon>Pelolinea</taxon>
    </lineage>
</organism>
<dbReference type="AlphaFoldDB" id="A0A347ZQD0"/>